<protein>
    <submittedName>
        <fullName evidence="3">Outer membrane lipoprotein</fullName>
    </submittedName>
</protein>
<proteinExistence type="predicted"/>
<dbReference type="Pfam" id="PF03843">
    <property type="entry name" value="Slp"/>
    <property type="match status" value="1"/>
</dbReference>
<dbReference type="RefSeq" id="WP_110265536.1">
    <property type="nucleotide sequence ID" value="NZ_CAWNXA010000006.1"/>
</dbReference>
<dbReference type="OrthoDB" id="5295757at2"/>
<dbReference type="GO" id="GO:0019867">
    <property type="term" value="C:outer membrane"/>
    <property type="evidence" value="ECO:0007669"/>
    <property type="project" value="InterPro"/>
</dbReference>
<evidence type="ECO:0000256" key="1">
    <source>
        <dbReference type="SAM" id="MobiDB-lite"/>
    </source>
</evidence>
<comment type="caution">
    <text evidence="3">The sequence shown here is derived from an EMBL/GenBank/DDBJ whole genome shotgun (WGS) entry which is preliminary data.</text>
</comment>
<keyword evidence="4" id="KW-1185">Reference proteome</keyword>
<feature type="region of interest" description="Disordered" evidence="1">
    <location>
        <begin position="186"/>
        <end position="219"/>
    </location>
</feature>
<feature type="signal peptide" evidence="2">
    <location>
        <begin position="1"/>
        <end position="27"/>
    </location>
</feature>
<dbReference type="PANTHER" id="PTHR37530:SF1">
    <property type="entry name" value="OUTER MEMBRANE PROTEIN SLP"/>
    <property type="match status" value="1"/>
</dbReference>
<name>A0A318E9B5_9GAMM</name>
<reference evidence="3 4" key="1">
    <citation type="submission" date="2018-04" db="EMBL/GenBank/DDBJ databases">
        <title>Genomic Encyclopedia of Type Strains, Phase IV (KMG-IV): sequencing the most valuable type-strain genomes for metagenomic binning, comparative biology and taxonomic classification.</title>
        <authorList>
            <person name="Goeker M."/>
        </authorList>
    </citation>
    <scope>NUCLEOTIDE SEQUENCE [LARGE SCALE GENOMIC DNA]</scope>
    <source>
        <strain evidence="3 4">DSM 104150</strain>
    </source>
</reference>
<evidence type="ECO:0000313" key="3">
    <source>
        <dbReference type="EMBL" id="PXV67223.1"/>
    </source>
</evidence>
<dbReference type="Proteomes" id="UP000248330">
    <property type="component" value="Unassembled WGS sequence"/>
</dbReference>
<dbReference type="PANTHER" id="PTHR37530">
    <property type="entry name" value="OUTER MEMBRANE PROTEIN SLP"/>
    <property type="match status" value="1"/>
</dbReference>
<sequence>MRTSTSRRLLTCSTLLSTALLGACATAPESLRGEFAELTPAQIAGSGEAAAQRVRWGGTVLSVRNSEQNSCFEVLSRPLRANARPKTGDEEQGRFLACFADFKDPKVFEPGREVTVIGSIEAIEPVKVDAFEYRYPKLAGTDVYLWPVEQPRDTVYVVDPFPFYGYGYYYYPTYYHVPRRSGTAAAPEVSAPQQPRVLEREPTPLSVPELPGTGGLLRR</sequence>
<dbReference type="EMBL" id="QICN01000006">
    <property type="protein sequence ID" value="PXV67223.1"/>
    <property type="molecule type" value="Genomic_DNA"/>
</dbReference>
<evidence type="ECO:0000256" key="2">
    <source>
        <dbReference type="SAM" id="SignalP"/>
    </source>
</evidence>
<dbReference type="AlphaFoldDB" id="A0A318E9B5"/>
<dbReference type="InterPro" id="IPR004658">
    <property type="entry name" value="OMP_Slp"/>
</dbReference>
<organism evidence="3 4">
    <name type="scientific">Sinimarinibacterium flocculans</name>
    <dbReference type="NCBI Taxonomy" id="985250"/>
    <lineage>
        <taxon>Bacteria</taxon>
        <taxon>Pseudomonadati</taxon>
        <taxon>Pseudomonadota</taxon>
        <taxon>Gammaproteobacteria</taxon>
        <taxon>Nevskiales</taxon>
        <taxon>Nevskiaceae</taxon>
        <taxon>Sinimarinibacterium</taxon>
    </lineage>
</organism>
<gene>
    <name evidence="3" type="ORF">C8D93_106200</name>
</gene>
<feature type="chain" id="PRO_5016303743" evidence="2">
    <location>
        <begin position="28"/>
        <end position="219"/>
    </location>
</feature>
<keyword evidence="2" id="KW-0732">Signal</keyword>
<dbReference type="PROSITE" id="PS51257">
    <property type="entry name" value="PROKAR_LIPOPROTEIN"/>
    <property type="match status" value="1"/>
</dbReference>
<keyword evidence="3" id="KW-0449">Lipoprotein</keyword>
<accession>A0A318E9B5</accession>
<evidence type="ECO:0000313" key="4">
    <source>
        <dbReference type="Proteomes" id="UP000248330"/>
    </source>
</evidence>